<dbReference type="GO" id="GO:0046872">
    <property type="term" value="F:metal ion binding"/>
    <property type="evidence" value="ECO:0007669"/>
    <property type="project" value="UniProtKB-KW"/>
</dbReference>
<evidence type="ECO:0000256" key="6">
    <source>
        <dbReference type="ARBA" id="ARBA00022842"/>
    </source>
</evidence>
<organism evidence="12 13">
    <name type="scientific">Arcticibacterium luteifluviistationis</name>
    <dbReference type="NCBI Taxonomy" id="1784714"/>
    <lineage>
        <taxon>Bacteria</taxon>
        <taxon>Pseudomonadati</taxon>
        <taxon>Bacteroidota</taxon>
        <taxon>Cytophagia</taxon>
        <taxon>Cytophagales</taxon>
        <taxon>Leadbetterellaceae</taxon>
        <taxon>Arcticibacterium</taxon>
    </lineage>
</organism>
<comment type="catalytic activity">
    <reaction evidence="9 10">
        <text>XTP + H2O = XMP + diphosphate + H(+)</text>
        <dbReference type="Rhea" id="RHEA:28610"/>
        <dbReference type="ChEBI" id="CHEBI:15377"/>
        <dbReference type="ChEBI" id="CHEBI:15378"/>
        <dbReference type="ChEBI" id="CHEBI:33019"/>
        <dbReference type="ChEBI" id="CHEBI:57464"/>
        <dbReference type="ChEBI" id="CHEBI:61314"/>
        <dbReference type="EC" id="3.6.1.66"/>
    </reaction>
</comment>
<comment type="caution">
    <text evidence="10">Lacks conserved residue(s) required for the propagation of feature annotation.</text>
</comment>
<dbReference type="AlphaFoldDB" id="A0A2Z4GG06"/>
<evidence type="ECO:0000256" key="4">
    <source>
        <dbReference type="ARBA" id="ARBA00022741"/>
    </source>
</evidence>
<dbReference type="KEGG" id="als:DJ013_16650"/>
<reference evidence="12 13" key="1">
    <citation type="submission" date="2018-05" db="EMBL/GenBank/DDBJ databases">
        <title>Complete genome sequence of Arcticibacterium luteifluviistationis SM1504T, a cytophagaceae bacterium isolated from Arctic surface seawater.</title>
        <authorList>
            <person name="Li Y."/>
            <person name="Qin Q.-L."/>
        </authorList>
    </citation>
    <scope>NUCLEOTIDE SEQUENCE [LARGE SCALE GENOMIC DNA]</scope>
    <source>
        <strain evidence="12 13">SM1504</strain>
    </source>
</reference>
<comment type="catalytic activity">
    <reaction evidence="8 10">
        <text>dITP + H2O = dIMP + diphosphate + H(+)</text>
        <dbReference type="Rhea" id="RHEA:28342"/>
        <dbReference type="ChEBI" id="CHEBI:15377"/>
        <dbReference type="ChEBI" id="CHEBI:15378"/>
        <dbReference type="ChEBI" id="CHEBI:33019"/>
        <dbReference type="ChEBI" id="CHEBI:61194"/>
        <dbReference type="ChEBI" id="CHEBI:61382"/>
        <dbReference type="EC" id="3.6.1.66"/>
    </reaction>
</comment>
<dbReference type="RefSeq" id="WP_111373081.1">
    <property type="nucleotide sequence ID" value="NZ_CP029480.1"/>
</dbReference>
<keyword evidence="7 10" id="KW-0546">Nucleotide metabolism</keyword>
<dbReference type="Gene3D" id="3.90.950.10">
    <property type="match status" value="1"/>
</dbReference>
<name>A0A2Z4GG06_9BACT</name>
<accession>A0A2Z4GG06</accession>
<evidence type="ECO:0000256" key="10">
    <source>
        <dbReference type="HAMAP-Rule" id="MF_01405"/>
    </source>
</evidence>
<dbReference type="PANTHER" id="PTHR11067">
    <property type="entry name" value="INOSINE TRIPHOSPHATE PYROPHOSPHATASE/HAM1 PROTEIN"/>
    <property type="match status" value="1"/>
</dbReference>
<feature type="binding site" evidence="10">
    <location>
        <position position="173"/>
    </location>
    <ligand>
        <name>substrate</name>
    </ligand>
</feature>
<feature type="binding site" evidence="10">
    <location>
        <begin position="9"/>
        <end position="14"/>
    </location>
    <ligand>
        <name>substrate</name>
    </ligand>
</feature>
<dbReference type="PANTHER" id="PTHR11067:SF9">
    <property type="entry name" value="INOSINE TRIPHOSPHATE PYROPHOSPHATASE"/>
    <property type="match status" value="1"/>
</dbReference>
<keyword evidence="4 10" id="KW-0547">Nucleotide-binding</keyword>
<evidence type="ECO:0000256" key="9">
    <source>
        <dbReference type="ARBA" id="ARBA00052017"/>
    </source>
</evidence>
<comment type="function">
    <text evidence="10">Pyrophosphatase that catalyzes the hydrolysis of nucleoside triphosphates to their monophosphate derivatives, with a high preference for the non-canonical purine nucleotides XTP (xanthosine triphosphate), dITP (deoxyinosine triphosphate) and ITP. Seems to function as a house-cleaning enzyme that removes non-canonical purine nucleotides from the nucleotide pool, thus preventing their incorporation into DNA/RNA and avoiding chromosomal lesions.</text>
</comment>
<keyword evidence="3 10" id="KW-0479">Metal-binding</keyword>
<comment type="cofactor">
    <cofactor evidence="10">
        <name>Mg(2+)</name>
        <dbReference type="ChEBI" id="CHEBI:18420"/>
    </cofactor>
    <text evidence="10">Binds 1 Mg(2+) ion per subunit.</text>
</comment>
<dbReference type="Pfam" id="PF01725">
    <property type="entry name" value="Ham1p_like"/>
    <property type="match status" value="1"/>
</dbReference>
<evidence type="ECO:0000313" key="13">
    <source>
        <dbReference type="Proteomes" id="UP000249873"/>
    </source>
</evidence>
<dbReference type="Proteomes" id="UP000249873">
    <property type="component" value="Chromosome"/>
</dbReference>
<dbReference type="NCBIfam" id="NF011398">
    <property type="entry name" value="PRK14823.1"/>
    <property type="match status" value="1"/>
</dbReference>
<evidence type="ECO:0000313" key="12">
    <source>
        <dbReference type="EMBL" id="AWV99713.1"/>
    </source>
</evidence>
<feature type="binding site" evidence="10">
    <location>
        <position position="70"/>
    </location>
    <ligand>
        <name>Mg(2+)</name>
        <dbReference type="ChEBI" id="CHEBI:18420"/>
    </ligand>
</feature>
<comment type="similarity">
    <text evidence="1 10 11">Belongs to the HAM1 NTPase family.</text>
</comment>
<sequence>MKNKICLASNNGHKIEELKELLGDSFEITSLSDIGCTEDIAETADSMAGNSLLKAQYVYSNYGIDCIADDSGLEVDALNGEPGVYSARYAGEHGNHKKNIEKLLKNLEGKQNRQARFRTVVTLIQDGAVEMFEGIVEGKIIENEIGDNGFGYDPIFVPDGFEKTFAQMTMEQKIPISHRGRAVQKLIEFLKAKK</sequence>
<dbReference type="CDD" id="cd00515">
    <property type="entry name" value="HAM1"/>
    <property type="match status" value="1"/>
</dbReference>
<dbReference type="SUPFAM" id="SSF52972">
    <property type="entry name" value="ITPase-like"/>
    <property type="match status" value="1"/>
</dbReference>
<dbReference type="FunFam" id="3.90.950.10:FF:000001">
    <property type="entry name" value="dITP/XTP pyrophosphatase"/>
    <property type="match status" value="1"/>
</dbReference>
<dbReference type="GO" id="GO:0009117">
    <property type="term" value="P:nucleotide metabolic process"/>
    <property type="evidence" value="ECO:0007669"/>
    <property type="project" value="UniProtKB-KW"/>
</dbReference>
<dbReference type="GO" id="GO:0036220">
    <property type="term" value="F:ITP diphosphatase activity"/>
    <property type="evidence" value="ECO:0007669"/>
    <property type="project" value="UniProtKB-UniRule"/>
</dbReference>
<dbReference type="InterPro" id="IPR029001">
    <property type="entry name" value="ITPase-like_fam"/>
</dbReference>
<dbReference type="EMBL" id="CP029480">
    <property type="protein sequence ID" value="AWV99713.1"/>
    <property type="molecule type" value="Genomic_DNA"/>
</dbReference>
<evidence type="ECO:0000256" key="5">
    <source>
        <dbReference type="ARBA" id="ARBA00022801"/>
    </source>
</evidence>
<protein>
    <recommendedName>
        <fullName evidence="10">dITP/XTP pyrophosphatase</fullName>
        <ecNumber evidence="10">3.6.1.66</ecNumber>
    </recommendedName>
    <alternativeName>
        <fullName evidence="10">Non-canonical purine NTP pyrophosphatase</fullName>
    </alternativeName>
    <alternativeName>
        <fullName evidence="10">Non-standard purine NTP pyrophosphatase</fullName>
    </alternativeName>
    <alternativeName>
        <fullName evidence="10">Nucleoside-triphosphate diphosphatase</fullName>
    </alternativeName>
    <alternativeName>
        <fullName evidence="10">Nucleoside-triphosphate pyrophosphatase</fullName>
        <shortName evidence="10">NTPase</shortName>
    </alternativeName>
</protein>
<feature type="binding site" evidence="10">
    <location>
        <begin position="178"/>
        <end position="179"/>
    </location>
    <ligand>
        <name>substrate</name>
    </ligand>
</feature>
<feature type="binding site" evidence="10">
    <location>
        <begin position="150"/>
        <end position="153"/>
    </location>
    <ligand>
        <name>substrate</name>
    </ligand>
</feature>
<keyword evidence="13" id="KW-1185">Reference proteome</keyword>
<evidence type="ECO:0000256" key="2">
    <source>
        <dbReference type="ARBA" id="ARBA00011738"/>
    </source>
</evidence>
<evidence type="ECO:0000256" key="3">
    <source>
        <dbReference type="ARBA" id="ARBA00022723"/>
    </source>
</evidence>
<dbReference type="GO" id="GO:0005829">
    <property type="term" value="C:cytosol"/>
    <property type="evidence" value="ECO:0007669"/>
    <property type="project" value="TreeGrafter"/>
</dbReference>
<gene>
    <name evidence="12" type="ORF">DJ013_16650</name>
</gene>
<dbReference type="GO" id="GO:0000166">
    <property type="term" value="F:nucleotide binding"/>
    <property type="evidence" value="ECO:0007669"/>
    <property type="project" value="UniProtKB-KW"/>
</dbReference>
<evidence type="ECO:0000256" key="1">
    <source>
        <dbReference type="ARBA" id="ARBA00008023"/>
    </source>
</evidence>
<dbReference type="HAMAP" id="MF_01405">
    <property type="entry name" value="Non_canon_purine_NTPase"/>
    <property type="match status" value="1"/>
</dbReference>
<dbReference type="EC" id="3.6.1.66" evidence="10"/>
<dbReference type="InterPro" id="IPR002637">
    <property type="entry name" value="RdgB/HAM1"/>
</dbReference>
<keyword evidence="5 10" id="KW-0378">Hydrolase</keyword>
<dbReference type="GO" id="GO:0036222">
    <property type="term" value="F:XTP diphosphatase activity"/>
    <property type="evidence" value="ECO:0007669"/>
    <property type="project" value="UniProtKB-UniRule"/>
</dbReference>
<evidence type="ECO:0000256" key="7">
    <source>
        <dbReference type="ARBA" id="ARBA00023080"/>
    </source>
</evidence>
<evidence type="ECO:0000256" key="11">
    <source>
        <dbReference type="RuleBase" id="RU003781"/>
    </source>
</evidence>
<evidence type="ECO:0000256" key="8">
    <source>
        <dbReference type="ARBA" id="ARBA00051875"/>
    </source>
</evidence>
<proteinExistence type="inferred from homology"/>
<feature type="binding site" evidence="10">
    <location>
        <position position="71"/>
    </location>
    <ligand>
        <name>substrate</name>
    </ligand>
</feature>
<dbReference type="NCBIfam" id="TIGR00042">
    <property type="entry name" value="RdgB/HAM1 family non-canonical purine NTP pyrophosphatase"/>
    <property type="match status" value="1"/>
</dbReference>
<comment type="catalytic activity">
    <reaction evidence="10">
        <text>ITP + H2O = IMP + diphosphate + H(+)</text>
        <dbReference type="Rhea" id="RHEA:29399"/>
        <dbReference type="ChEBI" id="CHEBI:15377"/>
        <dbReference type="ChEBI" id="CHEBI:15378"/>
        <dbReference type="ChEBI" id="CHEBI:33019"/>
        <dbReference type="ChEBI" id="CHEBI:58053"/>
        <dbReference type="ChEBI" id="CHEBI:61402"/>
        <dbReference type="EC" id="3.6.1.66"/>
    </reaction>
</comment>
<dbReference type="GO" id="GO:0017111">
    <property type="term" value="F:ribonucleoside triphosphate phosphatase activity"/>
    <property type="evidence" value="ECO:0007669"/>
    <property type="project" value="InterPro"/>
</dbReference>
<dbReference type="GO" id="GO:0035870">
    <property type="term" value="F:dITP diphosphatase activity"/>
    <property type="evidence" value="ECO:0007669"/>
    <property type="project" value="UniProtKB-UniRule"/>
</dbReference>
<comment type="subunit">
    <text evidence="2 10">Homodimer.</text>
</comment>
<dbReference type="GO" id="GO:0009146">
    <property type="term" value="P:purine nucleoside triphosphate catabolic process"/>
    <property type="evidence" value="ECO:0007669"/>
    <property type="project" value="UniProtKB-UniRule"/>
</dbReference>
<feature type="active site" description="Proton acceptor" evidence="10">
    <location>
        <position position="70"/>
    </location>
</feature>
<dbReference type="InterPro" id="IPR020922">
    <property type="entry name" value="dITP/XTP_pyrophosphatase"/>
</dbReference>
<dbReference type="OrthoDB" id="9807456at2"/>
<keyword evidence="6 10" id="KW-0460">Magnesium</keyword>